<gene>
    <name evidence="1" type="ORF">CROQUDRAFT_100994</name>
</gene>
<organism evidence="1 2">
    <name type="scientific">Cronartium quercuum f. sp. fusiforme G11</name>
    <dbReference type="NCBI Taxonomy" id="708437"/>
    <lineage>
        <taxon>Eukaryota</taxon>
        <taxon>Fungi</taxon>
        <taxon>Dikarya</taxon>
        <taxon>Basidiomycota</taxon>
        <taxon>Pucciniomycotina</taxon>
        <taxon>Pucciniomycetes</taxon>
        <taxon>Pucciniales</taxon>
        <taxon>Coleosporiaceae</taxon>
        <taxon>Cronartium</taxon>
    </lineage>
</organism>
<protein>
    <submittedName>
        <fullName evidence="1">Uncharacterized protein</fullName>
    </submittedName>
</protein>
<sequence>MALKLGDFKDEMVVADQDKVVQMVVNAVQLTSGLETPKSYAEAMRSPYANQWKDVIANELKMMEDIKQSNGMTLLQLATR</sequence>
<proteinExistence type="predicted"/>
<evidence type="ECO:0000313" key="2">
    <source>
        <dbReference type="Proteomes" id="UP000886653"/>
    </source>
</evidence>
<dbReference type="EMBL" id="MU167516">
    <property type="protein sequence ID" value="KAG0139834.1"/>
    <property type="molecule type" value="Genomic_DNA"/>
</dbReference>
<accession>A0A9P6N8W9</accession>
<evidence type="ECO:0000313" key="1">
    <source>
        <dbReference type="EMBL" id="KAG0139834.1"/>
    </source>
</evidence>
<dbReference type="AlphaFoldDB" id="A0A9P6N8W9"/>
<keyword evidence="2" id="KW-1185">Reference proteome</keyword>
<dbReference type="OrthoDB" id="439192at2759"/>
<name>A0A9P6N8W9_9BASI</name>
<dbReference type="Proteomes" id="UP000886653">
    <property type="component" value="Unassembled WGS sequence"/>
</dbReference>
<comment type="caution">
    <text evidence="1">The sequence shown here is derived from an EMBL/GenBank/DDBJ whole genome shotgun (WGS) entry which is preliminary data.</text>
</comment>
<reference evidence="1" key="1">
    <citation type="submission" date="2013-11" db="EMBL/GenBank/DDBJ databases">
        <title>Genome sequence of the fusiform rust pathogen reveals effectors for host alternation and coevolution with pine.</title>
        <authorList>
            <consortium name="DOE Joint Genome Institute"/>
            <person name="Smith K."/>
            <person name="Pendleton A."/>
            <person name="Kubisiak T."/>
            <person name="Anderson C."/>
            <person name="Salamov A."/>
            <person name="Aerts A."/>
            <person name="Riley R."/>
            <person name="Clum A."/>
            <person name="Lindquist E."/>
            <person name="Ence D."/>
            <person name="Campbell M."/>
            <person name="Kronenberg Z."/>
            <person name="Feau N."/>
            <person name="Dhillon B."/>
            <person name="Hamelin R."/>
            <person name="Burleigh J."/>
            <person name="Smith J."/>
            <person name="Yandell M."/>
            <person name="Nelson C."/>
            <person name="Grigoriev I."/>
            <person name="Davis J."/>
        </authorList>
    </citation>
    <scope>NUCLEOTIDE SEQUENCE</scope>
    <source>
        <strain evidence="1">G11</strain>
    </source>
</reference>